<feature type="transmembrane region" description="Helical" evidence="6">
    <location>
        <begin position="206"/>
        <end position="231"/>
    </location>
</feature>
<dbReference type="Gene3D" id="1.10.287.950">
    <property type="entry name" value="Methyl-accepting chemotaxis protein"/>
    <property type="match status" value="1"/>
</dbReference>
<dbReference type="Pfam" id="PF12729">
    <property type="entry name" value="4HB_MCP_1"/>
    <property type="match status" value="1"/>
</dbReference>
<dbReference type="PROSITE" id="PS50885">
    <property type="entry name" value="HAMP"/>
    <property type="match status" value="1"/>
</dbReference>
<dbReference type="Pfam" id="PF00672">
    <property type="entry name" value="HAMP"/>
    <property type="match status" value="1"/>
</dbReference>
<dbReference type="GO" id="GO:0004888">
    <property type="term" value="F:transmembrane signaling receptor activity"/>
    <property type="evidence" value="ECO:0007669"/>
    <property type="project" value="InterPro"/>
</dbReference>
<dbReference type="CDD" id="cd06225">
    <property type="entry name" value="HAMP"/>
    <property type="match status" value="1"/>
</dbReference>
<name>A0A9X5FH10_9MICO</name>
<keyword evidence="10" id="KW-1185">Reference proteome</keyword>
<dbReference type="Pfam" id="PF00015">
    <property type="entry name" value="MCPsignal"/>
    <property type="match status" value="1"/>
</dbReference>
<dbReference type="GO" id="GO:0016020">
    <property type="term" value="C:membrane"/>
    <property type="evidence" value="ECO:0007669"/>
    <property type="project" value="InterPro"/>
</dbReference>
<keyword evidence="2 6" id="KW-1133">Transmembrane helix</keyword>
<accession>A0A9X5FH10</accession>
<dbReference type="PANTHER" id="PTHR32089">
    <property type="entry name" value="METHYL-ACCEPTING CHEMOTAXIS PROTEIN MCPB"/>
    <property type="match status" value="1"/>
</dbReference>
<dbReference type="InterPro" id="IPR004089">
    <property type="entry name" value="MCPsignal_dom"/>
</dbReference>
<evidence type="ECO:0000256" key="1">
    <source>
        <dbReference type="ARBA" id="ARBA00022692"/>
    </source>
</evidence>
<dbReference type="GO" id="GO:0006935">
    <property type="term" value="P:chemotaxis"/>
    <property type="evidence" value="ECO:0007669"/>
    <property type="project" value="InterPro"/>
</dbReference>
<dbReference type="RefSeq" id="WP_168448104.1">
    <property type="nucleotide sequence ID" value="NZ_JAAXOW010000004.1"/>
</dbReference>
<feature type="domain" description="Methyl-accepting transducer" evidence="7">
    <location>
        <begin position="286"/>
        <end position="529"/>
    </location>
</feature>
<feature type="domain" description="HAMP" evidence="8">
    <location>
        <begin position="229"/>
        <end position="281"/>
    </location>
</feature>
<keyword evidence="1 6" id="KW-0812">Transmembrane</keyword>
<dbReference type="InterPro" id="IPR024478">
    <property type="entry name" value="HlyB_4HB_MCP"/>
</dbReference>
<proteinExistence type="inferred from homology"/>
<evidence type="ECO:0000256" key="6">
    <source>
        <dbReference type="SAM" id="Phobius"/>
    </source>
</evidence>
<dbReference type="GO" id="GO:0007165">
    <property type="term" value="P:signal transduction"/>
    <property type="evidence" value="ECO:0007669"/>
    <property type="project" value="UniProtKB-KW"/>
</dbReference>
<dbReference type="SMART" id="SM00304">
    <property type="entry name" value="HAMP"/>
    <property type="match status" value="2"/>
</dbReference>
<dbReference type="SMART" id="SM00283">
    <property type="entry name" value="MA"/>
    <property type="match status" value="1"/>
</dbReference>
<evidence type="ECO:0000256" key="4">
    <source>
        <dbReference type="ARBA" id="ARBA00029447"/>
    </source>
</evidence>
<evidence type="ECO:0000313" key="10">
    <source>
        <dbReference type="Proteomes" id="UP000774283"/>
    </source>
</evidence>
<evidence type="ECO:0000259" key="7">
    <source>
        <dbReference type="PROSITE" id="PS50111"/>
    </source>
</evidence>
<evidence type="ECO:0000259" key="8">
    <source>
        <dbReference type="PROSITE" id="PS50885"/>
    </source>
</evidence>
<evidence type="ECO:0000256" key="3">
    <source>
        <dbReference type="ARBA" id="ARBA00023224"/>
    </source>
</evidence>
<gene>
    <name evidence="9" type="ORF">HF995_12355</name>
</gene>
<protein>
    <submittedName>
        <fullName evidence="9">Methyl-accepting chemotaxis protein</fullName>
    </submittedName>
</protein>
<evidence type="ECO:0000256" key="2">
    <source>
        <dbReference type="ARBA" id="ARBA00022989"/>
    </source>
</evidence>
<keyword evidence="6" id="KW-0472">Membrane</keyword>
<dbReference type="InterPro" id="IPR004090">
    <property type="entry name" value="Chemotax_Me-accpt_rcpt"/>
</dbReference>
<dbReference type="SUPFAM" id="SSF58104">
    <property type="entry name" value="Methyl-accepting chemotaxis protein (MCP) signaling domain"/>
    <property type="match status" value="1"/>
</dbReference>
<dbReference type="Proteomes" id="UP000774283">
    <property type="component" value="Unassembled WGS sequence"/>
</dbReference>
<organism evidence="9 10">
    <name type="scientific">Sanguibacter hominis ATCC BAA-789</name>
    <dbReference type="NCBI Taxonomy" id="1312740"/>
    <lineage>
        <taxon>Bacteria</taxon>
        <taxon>Bacillati</taxon>
        <taxon>Actinomycetota</taxon>
        <taxon>Actinomycetes</taxon>
        <taxon>Micrococcales</taxon>
        <taxon>Sanguibacteraceae</taxon>
        <taxon>Sanguibacter</taxon>
    </lineage>
</organism>
<reference evidence="9 10" key="1">
    <citation type="submission" date="2020-04" db="EMBL/GenBank/DDBJ databases">
        <title>MicrobeNet Type strains.</title>
        <authorList>
            <person name="Nicholson A.C."/>
        </authorList>
    </citation>
    <scope>NUCLEOTIDE SEQUENCE [LARGE SCALE GENOMIC DNA]</scope>
    <source>
        <strain evidence="9 10">ATCC BAA-789</strain>
    </source>
</reference>
<dbReference type="PANTHER" id="PTHR32089:SF112">
    <property type="entry name" value="LYSOZYME-LIKE PROTEIN-RELATED"/>
    <property type="match status" value="1"/>
</dbReference>
<dbReference type="InterPro" id="IPR003660">
    <property type="entry name" value="HAMP_dom"/>
</dbReference>
<dbReference type="PROSITE" id="PS50111">
    <property type="entry name" value="CHEMOTAXIS_TRANSDUC_2"/>
    <property type="match status" value="1"/>
</dbReference>
<comment type="similarity">
    <text evidence="4">Belongs to the methyl-accepting chemotaxis (MCP) protein family.</text>
</comment>
<sequence>MNSFDAPTPPRRRGISAAFGDRSIRTKLLGLVAVTTLVTFLLGGLALQSVSALRSTMNNLVQDQASLNVSLAAVKDGVWNMRNRASMLGSYIGGDVTDQVAALNEATTQLDGAVTELADGFHASAGRDSQNLTDFATSLAAYRDLLTNGMIPAAQAGDNAAYAKVDEEITPIGGTVVATLSSTNDEIIEHLQGLANDADQAAQRQMLAIAVAILVGTGLALAFGLALARFVRGPISKVQRSLEAMAEGDLTLGADVGTADELGQMARALGRAQTALRETIASVVATSDTVASAAEELSSSTSQITATSEETSVQAGSVASAADQVSQRIQTVAVGAEQMGASIREISQSTSDAARVAGKASDVALATNDTVSKLGASSQEIGNVIKVITSISEQTNLLALNATIEAARAGAAGKGFAVVASEVKELAQESAKAADDIARRIEAIQADATGAVGAIDEITEIIGRINDFQTTIASAVEEQTATTSEMARNVNEAATGSGEIAANITGVASAAQVTSGVVAQVGDAVNELARMAADLRAQAARFVY</sequence>
<dbReference type="EMBL" id="JAAXOW010000004">
    <property type="protein sequence ID" value="NKX94051.1"/>
    <property type="molecule type" value="Genomic_DNA"/>
</dbReference>
<dbReference type="PRINTS" id="PR00260">
    <property type="entry name" value="CHEMTRNSDUCR"/>
</dbReference>
<dbReference type="AlphaFoldDB" id="A0A9X5FH10"/>
<evidence type="ECO:0000256" key="5">
    <source>
        <dbReference type="PROSITE-ProRule" id="PRU00284"/>
    </source>
</evidence>
<keyword evidence="3 5" id="KW-0807">Transducer</keyword>
<evidence type="ECO:0000313" key="9">
    <source>
        <dbReference type="EMBL" id="NKX94051.1"/>
    </source>
</evidence>
<comment type="caution">
    <text evidence="9">The sequence shown here is derived from an EMBL/GenBank/DDBJ whole genome shotgun (WGS) entry which is preliminary data.</text>
</comment>